<dbReference type="PANTHER" id="PTHR24356:SF1">
    <property type="entry name" value="SERINE_THREONINE-PROTEIN KINASE GREATWALL"/>
    <property type="match status" value="1"/>
</dbReference>
<feature type="region of interest" description="Disordered" evidence="11">
    <location>
        <begin position="1126"/>
        <end position="1145"/>
    </location>
</feature>
<keyword evidence="7" id="KW-0067">ATP-binding</keyword>
<feature type="compositionally biased region" description="Polar residues" evidence="11">
    <location>
        <begin position="1300"/>
        <end position="1323"/>
    </location>
</feature>
<accession>A0A9P8PQS9</accession>
<feature type="compositionally biased region" description="Low complexity" evidence="11">
    <location>
        <begin position="1130"/>
        <end position="1141"/>
    </location>
</feature>
<evidence type="ECO:0000313" key="14">
    <source>
        <dbReference type="EMBL" id="KAH3675985.1"/>
    </source>
</evidence>
<feature type="compositionally biased region" description="Low complexity" evidence="11">
    <location>
        <begin position="1228"/>
        <end position="1241"/>
    </location>
</feature>
<evidence type="ECO:0000256" key="8">
    <source>
        <dbReference type="ARBA" id="ARBA00047899"/>
    </source>
</evidence>
<feature type="region of interest" description="Disordered" evidence="11">
    <location>
        <begin position="1263"/>
        <end position="1346"/>
    </location>
</feature>
<comment type="caution">
    <text evidence="14">The sequence shown here is derived from an EMBL/GenBank/DDBJ whole genome shotgun (WGS) entry which is preliminary data.</text>
</comment>
<keyword evidence="4" id="KW-0808">Transferase</keyword>
<comment type="catalytic activity">
    <reaction evidence="9">
        <text>L-seryl-[protein] + ATP = O-phospho-L-seryl-[protein] + ADP + H(+)</text>
        <dbReference type="Rhea" id="RHEA:17989"/>
        <dbReference type="Rhea" id="RHEA-COMP:9863"/>
        <dbReference type="Rhea" id="RHEA-COMP:11604"/>
        <dbReference type="ChEBI" id="CHEBI:15378"/>
        <dbReference type="ChEBI" id="CHEBI:29999"/>
        <dbReference type="ChEBI" id="CHEBI:30616"/>
        <dbReference type="ChEBI" id="CHEBI:83421"/>
        <dbReference type="ChEBI" id="CHEBI:456216"/>
        <dbReference type="EC" id="2.7.11.1"/>
    </reaction>
</comment>
<dbReference type="Pfam" id="PF00072">
    <property type="entry name" value="Response_reg"/>
    <property type="match status" value="1"/>
</dbReference>
<dbReference type="GO" id="GO:0006950">
    <property type="term" value="P:response to stress"/>
    <property type="evidence" value="ECO:0007669"/>
    <property type="project" value="UniProtKB-ARBA"/>
</dbReference>
<keyword evidence="15" id="KW-1185">Reference proteome</keyword>
<evidence type="ECO:0000256" key="1">
    <source>
        <dbReference type="ARBA" id="ARBA00012513"/>
    </source>
</evidence>
<keyword evidence="3" id="KW-0597">Phosphoprotein</keyword>
<evidence type="ECO:0000256" key="2">
    <source>
        <dbReference type="ARBA" id="ARBA00022527"/>
    </source>
</evidence>
<dbReference type="Gene3D" id="3.40.50.2300">
    <property type="match status" value="1"/>
</dbReference>
<dbReference type="EMBL" id="JAEUBF010000681">
    <property type="protein sequence ID" value="KAH3675985.1"/>
    <property type="molecule type" value="Genomic_DNA"/>
</dbReference>
<organism evidence="14 15">
    <name type="scientific">Wickerhamomyces mucosus</name>
    <dbReference type="NCBI Taxonomy" id="1378264"/>
    <lineage>
        <taxon>Eukaryota</taxon>
        <taxon>Fungi</taxon>
        <taxon>Dikarya</taxon>
        <taxon>Ascomycota</taxon>
        <taxon>Saccharomycotina</taxon>
        <taxon>Saccharomycetes</taxon>
        <taxon>Phaffomycetales</taxon>
        <taxon>Wickerhamomycetaceae</taxon>
        <taxon>Wickerhamomyces</taxon>
    </lineage>
</organism>
<evidence type="ECO:0000256" key="6">
    <source>
        <dbReference type="ARBA" id="ARBA00022777"/>
    </source>
</evidence>
<feature type="domain" description="Response regulatory" evidence="13">
    <location>
        <begin position="1357"/>
        <end position="1471"/>
    </location>
</feature>
<feature type="compositionally biased region" description="Acidic residues" evidence="11">
    <location>
        <begin position="124"/>
        <end position="138"/>
    </location>
</feature>
<feature type="compositionally biased region" description="Polar residues" evidence="11">
    <location>
        <begin position="572"/>
        <end position="591"/>
    </location>
</feature>
<evidence type="ECO:0000256" key="4">
    <source>
        <dbReference type="ARBA" id="ARBA00022679"/>
    </source>
</evidence>
<keyword evidence="2" id="KW-0723">Serine/threonine-protein kinase</keyword>
<evidence type="ECO:0000256" key="10">
    <source>
        <dbReference type="PROSITE-ProRule" id="PRU00169"/>
    </source>
</evidence>
<dbReference type="OrthoDB" id="162894at2759"/>
<gene>
    <name evidence="14" type="ORF">WICMUC_002281</name>
</gene>
<dbReference type="CDD" id="cd05611">
    <property type="entry name" value="STKc_Rim15_like"/>
    <property type="match status" value="1"/>
</dbReference>
<dbReference type="PANTHER" id="PTHR24356">
    <property type="entry name" value="SERINE/THREONINE-PROTEIN KINASE"/>
    <property type="match status" value="1"/>
</dbReference>
<dbReference type="Proteomes" id="UP000769528">
    <property type="component" value="Unassembled WGS sequence"/>
</dbReference>
<dbReference type="GO" id="GO:0005634">
    <property type="term" value="C:nucleus"/>
    <property type="evidence" value="ECO:0007669"/>
    <property type="project" value="TreeGrafter"/>
</dbReference>
<dbReference type="Pfam" id="PF00069">
    <property type="entry name" value="Pkinase"/>
    <property type="match status" value="2"/>
</dbReference>
<dbReference type="Gene3D" id="3.30.200.20">
    <property type="entry name" value="Phosphorylase Kinase, domain 1"/>
    <property type="match status" value="1"/>
</dbReference>
<dbReference type="CDD" id="cd17546">
    <property type="entry name" value="REC_hyHK_CKI1_RcsC-like"/>
    <property type="match status" value="1"/>
</dbReference>
<dbReference type="Gene3D" id="1.10.510.10">
    <property type="entry name" value="Transferase(Phosphotransferase) domain 1"/>
    <property type="match status" value="2"/>
</dbReference>
<dbReference type="GO" id="GO:0005737">
    <property type="term" value="C:cytoplasm"/>
    <property type="evidence" value="ECO:0007669"/>
    <property type="project" value="TreeGrafter"/>
</dbReference>
<comment type="caution">
    <text evidence="10">Lacks conserved residue(s) required for the propagation of feature annotation.</text>
</comment>
<dbReference type="SUPFAM" id="SSF56112">
    <property type="entry name" value="Protein kinase-like (PK-like)"/>
    <property type="match status" value="1"/>
</dbReference>
<dbReference type="InterPro" id="IPR011006">
    <property type="entry name" value="CheY-like_superfamily"/>
</dbReference>
<dbReference type="InterPro" id="IPR000719">
    <property type="entry name" value="Prot_kinase_dom"/>
</dbReference>
<feature type="compositionally biased region" description="Low complexity" evidence="11">
    <location>
        <begin position="1263"/>
        <end position="1281"/>
    </location>
</feature>
<keyword evidence="6" id="KW-0418">Kinase</keyword>
<feature type="compositionally biased region" description="Basic and acidic residues" evidence="11">
    <location>
        <begin position="1326"/>
        <end position="1335"/>
    </location>
</feature>
<dbReference type="SMART" id="SM00220">
    <property type="entry name" value="S_TKc"/>
    <property type="match status" value="1"/>
</dbReference>
<dbReference type="GO" id="GO:1901992">
    <property type="term" value="P:positive regulation of mitotic cell cycle phase transition"/>
    <property type="evidence" value="ECO:0007669"/>
    <property type="project" value="UniProtKB-ARBA"/>
</dbReference>
<feature type="region of interest" description="Disordered" evidence="11">
    <location>
        <begin position="1197"/>
        <end position="1250"/>
    </location>
</feature>
<feature type="region of interest" description="Disordered" evidence="11">
    <location>
        <begin position="566"/>
        <end position="591"/>
    </location>
</feature>
<feature type="region of interest" description="Disordered" evidence="11">
    <location>
        <begin position="511"/>
        <end position="544"/>
    </location>
</feature>
<evidence type="ECO:0000256" key="11">
    <source>
        <dbReference type="SAM" id="MobiDB-lite"/>
    </source>
</evidence>
<dbReference type="InterPro" id="IPR008271">
    <property type="entry name" value="Ser/Thr_kinase_AS"/>
</dbReference>
<dbReference type="SMART" id="SM00448">
    <property type="entry name" value="REC"/>
    <property type="match status" value="1"/>
</dbReference>
<dbReference type="EC" id="2.7.11.1" evidence="1"/>
<keyword evidence="5" id="KW-0547">Nucleotide-binding</keyword>
<dbReference type="SUPFAM" id="SSF52172">
    <property type="entry name" value="CheY-like"/>
    <property type="match status" value="1"/>
</dbReference>
<evidence type="ECO:0000256" key="5">
    <source>
        <dbReference type="ARBA" id="ARBA00022741"/>
    </source>
</evidence>
<dbReference type="InterPro" id="IPR050236">
    <property type="entry name" value="Ser_Thr_kinase_AGC"/>
</dbReference>
<reference evidence="14" key="2">
    <citation type="submission" date="2021-01" db="EMBL/GenBank/DDBJ databases">
        <authorList>
            <person name="Schikora-Tamarit M.A."/>
        </authorList>
    </citation>
    <scope>NUCLEOTIDE SEQUENCE</scope>
    <source>
        <strain evidence="14">CBS6341</strain>
    </source>
</reference>
<dbReference type="PROSITE" id="PS50011">
    <property type="entry name" value="PROTEIN_KINASE_DOM"/>
    <property type="match status" value="1"/>
</dbReference>
<dbReference type="InterPro" id="IPR001789">
    <property type="entry name" value="Sig_transdc_resp-reg_receiver"/>
</dbReference>
<evidence type="ECO:0000256" key="7">
    <source>
        <dbReference type="ARBA" id="ARBA00022840"/>
    </source>
</evidence>
<dbReference type="GO" id="GO:0004674">
    <property type="term" value="F:protein serine/threonine kinase activity"/>
    <property type="evidence" value="ECO:0007669"/>
    <property type="project" value="UniProtKB-KW"/>
</dbReference>
<name>A0A9P8PQS9_9ASCO</name>
<reference evidence="14" key="1">
    <citation type="journal article" date="2021" name="Open Biol.">
        <title>Shared evolutionary footprints suggest mitochondrial oxidative damage underlies multiple complex I losses in fungi.</title>
        <authorList>
            <person name="Schikora-Tamarit M.A."/>
            <person name="Marcet-Houben M."/>
            <person name="Nosek J."/>
            <person name="Gabaldon T."/>
        </authorList>
    </citation>
    <scope>NUCLEOTIDE SEQUENCE</scope>
    <source>
        <strain evidence="14">CBS6341</strain>
    </source>
</reference>
<evidence type="ECO:0000259" key="12">
    <source>
        <dbReference type="PROSITE" id="PS50011"/>
    </source>
</evidence>
<feature type="domain" description="Protein kinase" evidence="12">
    <location>
        <begin position="668"/>
        <end position="1065"/>
    </location>
</feature>
<feature type="compositionally biased region" description="Polar residues" evidence="11">
    <location>
        <begin position="511"/>
        <end position="542"/>
    </location>
</feature>
<dbReference type="PROSITE" id="PS50110">
    <property type="entry name" value="RESPONSE_REGULATORY"/>
    <property type="match status" value="1"/>
</dbReference>
<feature type="compositionally biased region" description="Low complexity" evidence="11">
    <location>
        <begin position="142"/>
        <end position="161"/>
    </location>
</feature>
<evidence type="ECO:0000256" key="3">
    <source>
        <dbReference type="ARBA" id="ARBA00022553"/>
    </source>
</evidence>
<comment type="catalytic activity">
    <reaction evidence="8">
        <text>L-threonyl-[protein] + ATP = O-phospho-L-threonyl-[protein] + ADP + H(+)</text>
        <dbReference type="Rhea" id="RHEA:46608"/>
        <dbReference type="Rhea" id="RHEA-COMP:11060"/>
        <dbReference type="Rhea" id="RHEA-COMP:11605"/>
        <dbReference type="ChEBI" id="CHEBI:15378"/>
        <dbReference type="ChEBI" id="CHEBI:30013"/>
        <dbReference type="ChEBI" id="CHEBI:30616"/>
        <dbReference type="ChEBI" id="CHEBI:61977"/>
        <dbReference type="ChEBI" id="CHEBI:456216"/>
        <dbReference type="EC" id="2.7.11.1"/>
    </reaction>
</comment>
<dbReference type="GO" id="GO:0000160">
    <property type="term" value="P:phosphorelay signal transduction system"/>
    <property type="evidence" value="ECO:0007669"/>
    <property type="project" value="InterPro"/>
</dbReference>
<dbReference type="FunFam" id="3.30.200.20:FF:001008">
    <property type="entry name" value="Serine/threonine-protein kinase cek1"/>
    <property type="match status" value="1"/>
</dbReference>
<dbReference type="FunFam" id="1.10.510.10:FF:000340">
    <property type="entry name" value="Serine threonine protein kinase"/>
    <property type="match status" value="1"/>
</dbReference>
<proteinExistence type="predicted"/>
<sequence>MESFSNTATMVPRIPLGKSSEPSLLTDDIPQKLHNDLIQASSKNPSIFLELDMDCNVIHLSKAWEYVVGTSIRKIADKSISRIVYGTEEDKNVFNEAISIMMTDDTSYRVRFITATNEIRSDLEDNEFSSEEIDELAEEAASSPPRKQQRRSSNGNESLSSISTNGEWIELEGQGILIHDSSGIPKHSVWILKPFFPNSLNVQLPTKLAETLGFGADIFTSFLSSLSEMGIINEDDVPSPPTVLCRICEQQVPSWWIETHSRLCYNEHKYESDVQIIHDELLELKQVVSGITESLNLQAVNDNGEISEYRGLVLPKVATHSENAVRPSSSLSTKRGRSNSLFGTLRFPFKTLALLSDLLERAIEINPSEYNDHENKLEFSPNTKKALSQVFSSEIPSSLDPAINLLSEDVKRLSKDKADAVSRLNSSLIFSQKIKREVDDLVLNTVSETVKSIRNQTYDVQTSDLVNQKADNGFSKNSSSAKQIYGSSISDLSQPHPKPVPSNIFSNAYLQTDSLPNPLSHQTNESISRDTLSPSRSITPNEVVNKGYSMEKEAIISFTDLNIKSPVLTPQRRPSPSPLQNFHNSPMSSIQRNPKILNSYQDIYLSGSTPTGSPIILAHDPEDGIEKKTGGLMSDHSSSVGNLGRPPLSPLLSAVPASKHSTLSIKDYEILKPISKGAFGSVYLARRRVTGDYYAIKVLKKADMIAKNQVTNVKAERAVMMAQSDSPYVAKLFSSFQSKDCLFLVMEYLPGGDCSTLVKMLGNLPDHWAKQYIAEVISGVEDMHSKGIVHHDLKPDNLLISSSGHLKLTDFGLSRMGLVRRQERMHDKSISISDESFNHLVGNDLQRTSMQRKDSIGALHLSSPVTNEVTHVSSSPTPYQLLDFNPKTFVRSDSQGSTDIDSPLLKPLQRSSSQTSFVIQDYDSISTVPLSSTNSGASNQLNSRSLALYDPQNASRNKTFVGTPDYLSPETIMGTGESEVSDWWSVGCILFEFIFGYPPFHDSTPERVFKNILSGKIEWPNLTREEELKYCSPEAKDLILNLLEMDPTKRLGVNGVNEIKCHDYFKDIDWGNLWEGEGSFKPVVDDPESTDYFENRGAVLTDFPMDDVEDMIQDSSPAISEKLQVDVNKSSSCPPSASNSPTQKHLSLAIPLHMRERRPSRLGENNSEFGSFQFRNLSALEKANKDVINRIKAEHLEHRNSVSSSSSDSGFGRPRNYSITSSNHKRSSSPSASIMRSQSPSNNQPLNTPLFSNFINEEYLNSPYSERSGRSSPSTESGSPSAKGFLKPNTPTPQQQSPSYFQPRNSRHTLFNRTYSDFSPSSSDTEDSKFSALERVRKRRQSSKMSDNLNPRMKILDVLLCEPIPIYRYSLKKDLESLGCAVVGVSGGEELIRRATGEVKFDLVLTALKIGKLDAFDIVKLLKNTSSINSDTPIVAVTAYFKEASSAHVFNDVLEKPIEKRQLQSILHRHCRYKIEQAEEAVSDTEDDNNERLSK</sequence>
<evidence type="ECO:0000313" key="15">
    <source>
        <dbReference type="Proteomes" id="UP000769528"/>
    </source>
</evidence>
<dbReference type="InterPro" id="IPR011009">
    <property type="entry name" value="Kinase-like_dom_sf"/>
</dbReference>
<dbReference type="PROSITE" id="PS00108">
    <property type="entry name" value="PROTEIN_KINASE_ST"/>
    <property type="match status" value="1"/>
</dbReference>
<protein>
    <recommendedName>
        <fullName evidence="1">non-specific serine/threonine protein kinase</fullName>
        <ecNumber evidence="1">2.7.11.1</ecNumber>
    </recommendedName>
</protein>
<feature type="region of interest" description="Disordered" evidence="11">
    <location>
        <begin position="124"/>
        <end position="161"/>
    </location>
</feature>
<evidence type="ECO:0000256" key="9">
    <source>
        <dbReference type="ARBA" id="ARBA00048679"/>
    </source>
</evidence>
<evidence type="ECO:0000259" key="13">
    <source>
        <dbReference type="PROSITE" id="PS50110"/>
    </source>
</evidence>
<dbReference type="GO" id="GO:0005524">
    <property type="term" value="F:ATP binding"/>
    <property type="evidence" value="ECO:0007669"/>
    <property type="project" value="UniProtKB-KW"/>
</dbReference>